<dbReference type="VEuPathDB" id="ToxoDB:BESB_084330"/>
<dbReference type="KEGG" id="bbes:BESB_084330"/>
<feature type="compositionally biased region" description="Basic and acidic residues" evidence="1">
    <location>
        <begin position="113"/>
        <end position="133"/>
    </location>
</feature>
<feature type="region of interest" description="Disordered" evidence="1">
    <location>
        <begin position="1"/>
        <end position="193"/>
    </location>
</feature>
<feature type="compositionally biased region" description="Polar residues" evidence="1">
    <location>
        <begin position="1131"/>
        <end position="1144"/>
    </location>
</feature>
<feature type="region of interest" description="Disordered" evidence="1">
    <location>
        <begin position="594"/>
        <end position="718"/>
    </location>
</feature>
<keyword evidence="3" id="KW-1185">Reference proteome</keyword>
<organism evidence="2 3">
    <name type="scientific">Besnoitia besnoiti</name>
    <name type="common">Apicomplexan protozoan</name>
    <dbReference type="NCBI Taxonomy" id="94643"/>
    <lineage>
        <taxon>Eukaryota</taxon>
        <taxon>Sar</taxon>
        <taxon>Alveolata</taxon>
        <taxon>Apicomplexa</taxon>
        <taxon>Conoidasida</taxon>
        <taxon>Coccidia</taxon>
        <taxon>Eucoccidiorida</taxon>
        <taxon>Eimeriorina</taxon>
        <taxon>Sarcocystidae</taxon>
        <taxon>Besnoitia</taxon>
    </lineage>
</organism>
<feature type="region of interest" description="Disordered" evidence="1">
    <location>
        <begin position="957"/>
        <end position="996"/>
    </location>
</feature>
<dbReference type="RefSeq" id="XP_029217243.1">
    <property type="nucleotide sequence ID" value="XM_029366783.1"/>
</dbReference>
<feature type="region of interest" description="Disordered" evidence="1">
    <location>
        <begin position="730"/>
        <end position="757"/>
    </location>
</feature>
<feature type="compositionally biased region" description="Basic and acidic residues" evidence="1">
    <location>
        <begin position="1101"/>
        <end position="1111"/>
    </location>
</feature>
<feature type="region of interest" description="Disordered" evidence="1">
    <location>
        <begin position="422"/>
        <end position="447"/>
    </location>
</feature>
<feature type="compositionally biased region" description="Basic residues" evidence="1">
    <location>
        <begin position="1185"/>
        <end position="1194"/>
    </location>
</feature>
<feature type="compositionally biased region" description="Basic and acidic residues" evidence="1">
    <location>
        <begin position="1055"/>
        <end position="1074"/>
    </location>
</feature>
<feature type="region of interest" description="Disordered" evidence="1">
    <location>
        <begin position="526"/>
        <end position="546"/>
    </location>
</feature>
<dbReference type="GeneID" id="40313359"/>
<name>A0A2A9M7T0_BESBE</name>
<feature type="region of interest" description="Disordered" evidence="1">
    <location>
        <begin position="1870"/>
        <end position="1893"/>
    </location>
</feature>
<dbReference type="OrthoDB" id="331940at2759"/>
<feature type="region of interest" description="Disordered" evidence="1">
    <location>
        <begin position="1018"/>
        <end position="1197"/>
    </location>
</feature>
<feature type="region of interest" description="Disordered" evidence="1">
    <location>
        <begin position="341"/>
        <end position="397"/>
    </location>
</feature>
<evidence type="ECO:0000313" key="2">
    <source>
        <dbReference type="EMBL" id="PFH33234.1"/>
    </source>
</evidence>
<sequence>MKPPGQAELPSLTPPPFSNAMPASVAGSPTALPDKSRLLPAAVSPEGTSSPNRLPVSIGGSRLAEDSTASQNDHEQCENIPYLGNRGAGAGCPGALVSHTLDRDSSPSGGQDLKAEPMEGRSRVHCPPDDGSRYEAGGGGGFLRGEGPASPRASRDSSVRSSLDRLSAPSSAEVPSSRQSLANHAGCSPAEAWSTGDSRTALLLDEDEDVVMLKGEDCGRVKELRDELMARVSHARLRQLRDLFLDPHRKATRAWSNEEIELLQADYRQNHEDWVEVLQPWQATPLHLQSVPFTYSVLKKAPLKFPAVFCKHTPFFFPHPSGIGVFHAILVIERRPKEKVAAKRGGGAASPTSPKTLKKTAQGESETCRREDTSPLPARRCLSRGGGRSAPSLQNTAEPLTEDVARLVLVWEPYQQLDGTQSFLDRGDERGISGQRSGRRKTSHLAFPSPCSATPALELPDDGLQPGAYAHIISGRLSLSSFSAFSKSQKAHSPRSEFSSVPSHSSVAASADHCASPFAFTAVQSADTGEGGAPASARTSNMQHQEAKRLLRLQRLQHKLLQELEEAEVPELVFEGRVVGCELHGFLPFEERRRNRKETRKRKEATQQAGEGLPATRFGTETDRGSKKQKTSEQQLAAGAAVKRGTEKAAMTEEGDAGEGNKEGELRDREQADRAGEGDSARANLTPEKGDTRLSALQRQGGEQRAPPREESSQLGESEAATLGRLHTQNGIKDEDEGGHSGTQPAAACREETGTREPCDEARLGIRQRMLLCVRLEDDRIFLYEIRSFINHSSKALVEWEGRVRAAEREIAIAAGSLPYTQSSCISHELPERRRAPEGLQNAEKRSLPLSSAVTASSFCNSAAPCVKGEETKIKQSTHSTGALIADCEAADPRTLHRGEVEGQEKEVNRNAGVCSFESVCTLVRQRGEAAAGKVHEVGRAPSAALASASIVQQEERIQGSVETKQCPSRQEGESQHESEGGCPSPLMPNAARCEGLNSGALSSENRAAAQEIASLPDGWDCTSFPAVPDTPAPGGRPLSSGCPSLPPHTGGESPGRRDSAGEGEAHGDVRWEASCHAGGPTGSNEVSGMPVAGAVSTSERAAECLGERRQSTFVSELHHRSRPPFDESQQESASPGGKTSQLAYVSLPSAQSLSSLPGRGPSPFPAAGSAAAEGEAEETNAGCRRTRRVKKKHSDSGVVLEGVAPLAVKEKLDEAKEAERTVSGFRHTSRAQRRAAFVAEDEGLAARWIDCDDPSSSRRRRATSPSKRVGLRGGAGRAFPIAPLAILYDLQWSAEEVRELAAGQGGSLQSSSLPFSCSQPLPAGQDAATCSVSCSLPALEGQCGMCGGRELDGEQRADSSPERQKAGLPRQDVEVRNSPSSVALRFFFSICEEDEDATVSREQSLEAVHQENHRGVATSQNQGKTGDAVAPRCHHTTAEKSSDPLGLDSSVKFEISEDAGDVAHVGNQENASPGPQNICRRREAPSSNRAEGGATSREGLQAADKTQAEKKMGCNAAAEDICDHRVGNAKRRRKIAILSHLAAVAGSAGGCPSCRADCHTAGGLDALNADKPARCCLGSPSSPCAYVGGKVCVWRLEPLLGQLSTTSRAATESELRLSPKHSCSSGLHPQSAFACDPKGENTAAFPALSQMRNSASPPQKMQRRSTESPGSPVCQRERYCHARTGGLERTPEASSTGRLEAGETGSAEDVPSGSCASSSLLLCGGYFPPHCSPMDVSATPGKTYPIPATERGRMQADCCVSLQEHTQANGCKKSLGDREDELPVMITVDTGGFLRAWKLSRSLAVCFAAQRVCTGPLLAVSVNQQLPSLAAVGAGDGRVRICDISTFLTKRPQGSQLVSDVPLSPVRKNASASSDVASTSPSASPSAKGSSSSFAPPCGEFNVARCASRQPPSATALHSLQTACPCTVASPLVTLPSHLGEDLYRVFGRRHPVKRLQWLAGGALLGVVHDQPESEKHLAAFGSCAALWAPGKDVFDEVNDAAHHKLFWARAAKHPQAAKFSRLICVHVAHAVAALDRCEGATSRALGVYQERRGSQEAESCGGLSSAGGGATSSTLLKAGSAHMLSCDFLFSRRGGICGISTDTASMLHYWKPGSWLVGDVEDIGVLARKTADKEQLSRALHHVTTQITLRSQASTRAEKAKMLRQAEIAEDDVERATQGESLPCTREALMRPWQKFLAVRPVTRVLMENLRAEIQDEAALFDKFAESGIQWFESK</sequence>
<accession>A0A2A9M7T0</accession>
<dbReference type="Proteomes" id="UP000224006">
    <property type="component" value="Chromosome VIII"/>
</dbReference>
<feature type="compositionally biased region" description="Basic residues" evidence="1">
    <location>
        <begin position="594"/>
        <end position="603"/>
    </location>
</feature>
<feature type="region of interest" description="Disordered" evidence="1">
    <location>
        <begin position="1652"/>
        <end position="1714"/>
    </location>
</feature>
<protein>
    <submittedName>
        <fullName evidence="2">Uncharacterized protein</fullName>
    </submittedName>
</protein>
<comment type="caution">
    <text evidence="2">The sequence shown here is derived from an EMBL/GenBank/DDBJ whole genome shotgun (WGS) entry which is preliminary data.</text>
</comment>
<feature type="compositionally biased region" description="Basic and acidic residues" evidence="1">
    <location>
        <begin position="971"/>
        <end position="980"/>
    </location>
</feature>
<reference evidence="2 3" key="1">
    <citation type="submission" date="2017-09" db="EMBL/GenBank/DDBJ databases">
        <title>Genome sequencing of Besnoitia besnoiti strain Bb-Ger1.</title>
        <authorList>
            <person name="Schares G."/>
            <person name="Venepally P."/>
            <person name="Lorenzi H.A."/>
        </authorList>
    </citation>
    <scope>NUCLEOTIDE SEQUENCE [LARGE SCALE GENOMIC DNA]</scope>
    <source>
        <strain evidence="2 3">Bb-Ger1</strain>
    </source>
</reference>
<feature type="region of interest" description="Disordered" evidence="1">
    <location>
        <begin position="1251"/>
        <end position="1272"/>
    </location>
</feature>
<gene>
    <name evidence="2" type="ORF">BESB_084330</name>
</gene>
<feature type="region of interest" description="Disordered" evidence="1">
    <location>
        <begin position="1464"/>
        <end position="1508"/>
    </location>
</feature>
<evidence type="ECO:0000313" key="3">
    <source>
        <dbReference type="Proteomes" id="UP000224006"/>
    </source>
</evidence>
<feature type="region of interest" description="Disordered" evidence="1">
    <location>
        <begin position="1353"/>
        <end position="1375"/>
    </location>
</feature>
<dbReference type="EMBL" id="NWUJ01000009">
    <property type="protein sequence ID" value="PFH33234.1"/>
    <property type="molecule type" value="Genomic_DNA"/>
</dbReference>
<feature type="compositionally biased region" description="Basic and acidic residues" evidence="1">
    <location>
        <begin position="659"/>
        <end position="680"/>
    </location>
</feature>
<feature type="compositionally biased region" description="Low complexity" evidence="1">
    <location>
        <begin position="1871"/>
        <end position="1893"/>
    </location>
</feature>
<evidence type="ECO:0000256" key="1">
    <source>
        <dbReference type="SAM" id="MobiDB-lite"/>
    </source>
</evidence>
<feature type="compositionally biased region" description="Polar residues" evidence="1">
    <location>
        <begin position="168"/>
        <end position="182"/>
    </location>
</feature>
<feature type="region of interest" description="Disordered" evidence="1">
    <location>
        <begin position="1402"/>
        <end position="1448"/>
    </location>
</feature>
<proteinExistence type="predicted"/>
<feature type="compositionally biased region" description="Low complexity" evidence="1">
    <location>
        <begin position="1147"/>
        <end position="1174"/>
    </location>
</feature>